<dbReference type="EMBL" id="JANFNG010000027">
    <property type="protein sequence ID" value="MCQ4083908.1"/>
    <property type="molecule type" value="Genomic_DNA"/>
</dbReference>
<dbReference type="Pfam" id="PF01145">
    <property type="entry name" value="Band_7"/>
    <property type="match status" value="1"/>
</dbReference>
<evidence type="ECO:0000259" key="3">
    <source>
        <dbReference type="Pfam" id="PF01145"/>
    </source>
</evidence>
<dbReference type="PANTHER" id="PTHR10264">
    <property type="entry name" value="BAND 7 PROTEIN-RELATED"/>
    <property type="match status" value="1"/>
</dbReference>
<evidence type="ECO:0000256" key="2">
    <source>
        <dbReference type="SAM" id="MobiDB-lite"/>
    </source>
</evidence>
<dbReference type="InterPro" id="IPR001972">
    <property type="entry name" value="Stomatin_HflK_fam"/>
</dbReference>
<dbReference type="PRINTS" id="PR00721">
    <property type="entry name" value="STOMATIN"/>
</dbReference>
<dbReference type="InterPro" id="IPR043202">
    <property type="entry name" value="Band-7_stomatin-like"/>
</dbReference>
<dbReference type="InterPro" id="IPR036013">
    <property type="entry name" value="Band_7/SPFH_dom_sf"/>
</dbReference>
<dbReference type="PANTHER" id="PTHR10264:SF19">
    <property type="entry name" value="AT06885P-RELATED"/>
    <property type="match status" value="1"/>
</dbReference>
<dbReference type="InterPro" id="IPR001107">
    <property type="entry name" value="Band_7"/>
</dbReference>
<dbReference type="RefSeq" id="WP_255922935.1">
    <property type="nucleotide sequence ID" value="NZ_JANFNG010000027.1"/>
</dbReference>
<dbReference type="Proteomes" id="UP001057702">
    <property type="component" value="Unassembled WGS sequence"/>
</dbReference>
<feature type="domain" description="Band 7" evidence="3">
    <location>
        <begin position="16"/>
        <end position="71"/>
    </location>
</feature>
<sequence>MDLTGSTRAEVRDRREYQRGVVFRLGRLQGVRDPGIRFMIPLVDRMWKVTLRTVTMPIPSQQVITRDNVSIARSRLPDSARRPPSSTPECLPRAAPPPPPQAWVVQPTPRAGPFGP</sequence>
<proteinExistence type="inferred from homology"/>
<accession>A0ABT1Q1V1</accession>
<evidence type="ECO:0000313" key="4">
    <source>
        <dbReference type="EMBL" id="MCQ4083908.1"/>
    </source>
</evidence>
<protein>
    <submittedName>
        <fullName evidence="4">SPFH domain-containing protein</fullName>
    </submittedName>
</protein>
<name>A0ABT1Q1V1_9ACTN</name>
<organism evidence="4 5">
    <name type="scientific">Streptomyces humicola</name>
    <dbReference type="NCBI Taxonomy" id="2953240"/>
    <lineage>
        <taxon>Bacteria</taxon>
        <taxon>Bacillati</taxon>
        <taxon>Actinomycetota</taxon>
        <taxon>Actinomycetes</taxon>
        <taxon>Kitasatosporales</taxon>
        <taxon>Streptomycetaceae</taxon>
        <taxon>Streptomyces</taxon>
    </lineage>
</organism>
<gene>
    <name evidence="4" type="ORF">NGB36_25795</name>
</gene>
<dbReference type="SUPFAM" id="SSF117892">
    <property type="entry name" value="Band 7/SPFH domain"/>
    <property type="match status" value="1"/>
</dbReference>
<comment type="caution">
    <text evidence="4">The sequence shown here is derived from an EMBL/GenBank/DDBJ whole genome shotgun (WGS) entry which is preliminary data.</text>
</comment>
<feature type="region of interest" description="Disordered" evidence="2">
    <location>
        <begin position="73"/>
        <end position="116"/>
    </location>
</feature>
<comment type="similarity">
    <text evidence="1">Belongs to the band 7/mec-2 family.</text>
</comment>
<reference evidence="4" key="1">
    <citation type="submission" date="2022-06" db="EMBL/GenBank/DDBJ databases">
        <title>Draft genome sequence of Streptomyces sp. RB6PN25 isolated from peat swamp forest in Thailand.</title>
        <authorList>
            <person name="Duangmal K."/>
            <person name="Klaysubun C."/>
        </authorList>
    </citation>
    <scope>NUCLEOTIDE SEQUENCE</scope>
    <source>
        <strain evidence="4">RB6PN25</strain>
    </source>
</reference>
<evidence type="ECO:0000313" key="5">
    <source>
        <dbReference type="Proteomes" id="UP001057702"/>
    </source>
</evidence>
<keyword evidence="5" id="KW-1185">Reference proteome</keyword>
<evidence type="ECO:0000256" key="1">
    <source>
        <dbReference type="ARBA" id="ARBA00008164"/>
    </source>
</evidence>